<evidence type="ECO:0008006" key="3">
    <source>
        <dbReference type="Google" id="ProtNLM"/>
    </source>
</evidence>
<accession>A0A564SAT4</accession>
<dbReference type="AlphaFoldDB" id="A0A564SAT4"/>
<name>A0A564SAT4_9FIRM</name>
<gene>
    <name evidence="1" type="ORF">FPPS064S07_01783</name>
</gene>
<reference evidence="1 2" key="1">
    <citation type="submission" date="2019-07" db="EMBL/GenBank/DDBJ databases">
        <authorList>
            <person name="Hibberd C M."/>
            <person name="Gehrig L. J."/>
            <person name="Chang H.-W."/>
            <person name="Venkatesh S."/>
        </authorList>
    </citation>
    <scope>NUCLEOTIDE SEQUENCE [LARGE SCALE GENOMIC DNA]</scope>
    <source>
        <strain evidence="1">Faecalibacterium_prausnitzii_JG_BgPS064</strain>
    </source>
</reference>
<proteinExistence type="predicted"/>
<organism evidence="1 2">
    <name type="scientific">Faecalibacterium prausnitzii</name>
    <dbReference type="NCBI Taxonomy" id="853"/>
    <lineage>
        <taxon>Bacteria</taxon>
        <taxon>Bacillati</taxon>
        <taxon>Bacillota</taxon>
        <taxon>Clostridia</taxon>
        <taxon>Eubacteriales</taxon>
        <taxon>Oscillospiraceae</taxon>
        <taxon>Faecalibacterium</taxon>
    </lineage>
</organism>
<keyword evidence="2" id="KW-1185">Reference proteome</keyword>
<evidence type="ECO:0000313" key="1">
    <source>
        <dbReference type="EMBL" id="VUX22013.1"/>
    </source>
</evidence>
<dbReference type="EMBL" id="CABHMY010000177">
    <property type="protein sequence ID" value="VUX22013.1"/>
    <property type="molecule type" value="Genomic_DNA"/>
</dbReference>
<sequence>MKLLNNIGKEILNRAIVLERFGWPPSCMGGVYQPERPVCNYPQPDHETPPKEPNK</sequence>
<dbReference type="RefSeq" id="WP_156071292.1">
    <property type="nucleotide sequence ID" value="NZ_CABHMY010000177.1"/>
</dbReference>
<evidence type="ECO:0000313" key="2">
    <source>
        <dbReference type="Proteomes" id="UP000406184"/>
    </source>
</evidence>
<dbReference type="Proteomes" id="UP000406184">
    <property type="component" value="Unassembled WGS sequence"/>
</dbReference>
<protein>
    <recommendedName>
        <fullName evidence="3">Cyclic lactone autoinducer peptide</fullName>
    </recommendedName>
</protein>